<evidence type="ECO:0000313" key="2">
    <source>
        <dbReference type="EMBL" id="EPD32677.1"/>
    </source>
</evidence>
<protein>
    <recommendedName>
        <fullName evidence="4">ComF family protein</fullName>
    </recommendedName>
</protein>
<dbReference type="PANTHER" id="PTHR47505">
    <property type="entry name" value="DNA UTILIZATION PROTEIN YHGH"/>
    <property type="match status" value="1"/>
</dbReference>
<dbReference type="OrthoDB" id="5244859at2"/>
<name>S2WJ62_9ACTN</name>
<evidence type="ECO:0000313" key="3">
    <source>
        <dbReference type="Proteomes" id="UP000014417"/>
    </source>
</evidence>
<organism evidence="2 3">
    <name type="scientific">Propionimicrobium lymphophilum ACS-093-V-SCH5</name>
    <dbReference type="NCBI Taxonomy" id="883161"/>
    <lineage>
        <taxon>Bacteria</taxon>
        <taxon>Bacillati</taxon>
        <taxon>Actinomycetota</taxon>
        <taxon>Actinomycetes</taxon>
        <taxon>Propionibacteriales</taxon>
        <taxon>Propionibacteriaceae</taxon>
        <taxon>Propionimicrobium</taxon>
    </lineage>
</organism>
<evidence type="ECO:0008006" key="4">
    <source>
        <dbReference type="Google" id="ProtNLM"/>
    </source>
</evidence>
<comment type="caution">
    <text evidence="2">The sequence shown here is derived from an EMBL/GenBank/DDBJ whole genome shotgun (WGS) entry which is preliminary data.</text>
</comment>
<dbReference type="Proteomes" id="UP000014417">
    <property type="component" value="Unassembled WGS sequence"/>
</dbReference>
<reference evidence="2 3" key="1">
    <citation type="submission" date="2013-04" db="EMBL/GenBank/DDBJ databases">
        <title>The Genome Sequence of Propionimicrobium lymphophilum ACS-093-V-SCH5.</title>
        <authorList>
            <consortium name="The Broad Institute Genomics Platform"/>
            <person name="Earl A."/>
            <person name="Ward D."/>
            <person name="Feldgarden M."/>
            <person name="Gevers D."/>
            <person name="Saerens B."/>
            <person name="Vaneechoutte M."/>
            <person name="Walker B."/>
            <person name="Young S."/>
            <person name="Zeng Q."/>
            <person name="Gargeya S."/>
            <person name="Fitzgerald M."/>
            <person name="Haas B."/>
            <person name="Abouelleil A."/>
            <person name="Allen A.W."/>
            <person name="Alvarado L."/>
            <person name="Arachchi H.M."/>
            <person name="Berlin A.M."/>
            <person name="Chapman S.B."/>
            <person name="Gainer-Dewar J."/>
            <person name="Goldberg J."/>
            <person name="Griggs A."/>
            <person name="Gujja S."/>
            <person name="Hansen M."/>
            <person name="Howarth C."/>
            <person name="Imamovic A."/>
            <person name="Ireland A."/>
            <person name="Larimer J."/>
            <person name="McCowan C."/>
            <person name="Murphy C."/>
            <person name="Pearson M."/>
            <person name="Poon T.W."/>
            <person name="Priest M."/>
            <person name="Roberts A."/>
            <person name="Saif S."/>
            <person name="Shea T."/>
            <person name="Sisk P."/>
            <person name="Sykes S."/>
            <person name="Wortman J."/>
            <person name="Nusbaum C."/>
            <person name="Birren B."/>
        </authorList>
    </citation>
    <scope>NUCLEOTIDE SEQUENCE [LARGE SCALE GENOMIC DNA]</scope>
    <source>
        <strain evidence="2 3">ACS-093-V-SCH5</strain>
    </source>
</reference>
<evidence type="ECO:0000256" key="1">
    <source>
        <dbReference type="ARBA" id="ARBA00008007"/>
    </source>
</evidence>
<dbReference type="HOGENOM" id="CLU_054549_3_1_11"/>
<sequence>MAFYNKDEHVSQSERALCLVKNILEGAADLFLGSACPGCGLPGLGICHECLANAFAQPVINRNLLGDLSVSAACEYKEPVNRLILVHKNRSGFWLKKPLARLVAEKLEIDKSAILCPIPSDPAAVRRRGYDHTYSLAKEISSITGCKALRLLERCRAAGDQIGRNKSSRSSAQKNTMRARSGFNMPVLLFDDVVTTGATLREAKRALRDAKISCEQAVTIASTGLRLPNFP</sequence>
<dbReference type="PANTHER" id="PTHR47505:SF1">
    <property type="entry name" value="DNA UTILIZATION PROTEIN YHGH"/>
    <property type="match status" value="1"/>
</dbReference>
<dbReference type="SUPFAM" id="SSF53271">
    <property type="entry name" value="PRTase-like"/>
    <property type="match status" value="1"/>
</dbReference>
<dbReference type="EMBL" id="AGZR01000008">
    <property type="protein sequence ID" value="EPD32677.1"/>
    <property type="molecule type" value="Genomic_DNA"/>
</dbReference>
<dbReference type="InterPro" id="IPR000836">
    <property type="entry name" value="PRTase_dom"/>
</dbReference>
<dbReference type="InterPro" id="IPR029057">
    <property type="entry name" value="PRTase-like"/>
</dbReference>
<dbReference type="CDD" id="cd06223">
    <property type="entry name" value="PRTases_typeI"/>
    <property type="match status" value="1"/>
</dbReference>
<dbReference type="Gene3D" id="3.40.50.2020">
    <property type="match status" value="1"/>
</dbReference>
<dbReference type="STRING" id="883161.HMPREF9306_01376"/>
<dbReference type="AlphaFoldDB" id="S2WJ62"/>
<dbReference type="RefSeq" id="WP_016456204.1">
    <property type="nucleotide sequence ID" value="NZ_KE150269.1"/>
</dbReference>
<accession>S2WJ62</accession>
<proteinExistence type="inferred from homology"/>
<dbReference type="InterPro" id="IPR051910">
    <property type="entry name" value="ComF/GntX_DNA_util-trans"/>
</dbReference>
<keyword evidence="3" id="KW-1185">Reference proteome</keyword>
<gene>
    <name evidence="2" type="ORF">HMPREF9306_01376</name>
</gene>
<comment type="similarity">
    <text evidence="1">Belongs to the ComF/GntX family.</text>
</comment>